<sequence length="457" mass="52313">DETAREYFHHSSGQRVNTDVVVVEALRKQYPEFNVVIAPQGSCNLLAYAAAGHAVATPIDDANDPVYAPVKWRQYFPPARRLDHQPGALVDMVVFGKYMYGWKGHEFIVYIVNGRDGTSYYPTVVNNYILTKESHPVDQLIIAATKYNTELHNEVWVFDQGYWQKSGELWQSVQHSNWEDVILDPGMKKAIIDDVQNFFSSRDTYSKLKVPWKRGIIYYGPPGNGKTISIKAMMHSLYQRHEPVPTLYVRTLTSFAGPEYSLSQIFMKARQEAPCYLVFEDLDSIVSDRVRSYFLNEVDGLRSNDGILMVGSTNHLDRLDPGISKRPSRFDRKYYFPDPDLDQRIAYCHYWQGKLSDNDDIDFPDKLCTAIAEITDKFSFAYMQEAFVAALLAIAVSQEGPSVDLYSGPEAEAILTSQMATYTLRGDDPDLDNLVLWREIKKQIKILRDEMDKDQSR</sequence>
<dbReference type="GO" id="GO:1990275">
    <property type="term" value="F:preribosome binding"/>
    <property type="evidence" value="ECO:0007669"/>
    <property type="project" value="TreeGrafter"/>
</dbReference>
<proteinExistence type="predicted"/>
<reference evidence="2 3" key="1">
    <citation type="journal article" date="2016" name="Nat. Commun.">
        <title>Ectomycorrhizal ecology is imprinted in the genome of the dominant symbiotic fungus Cenococcum geophilum.</title>
        <authorList>
            <consortium name="DOE Joint Genome Institute"/>
            <person name="Peter M."/>
            <person name="Kohler A."/>
            <person name="Ohm R.A."/>
            <person name="Kuo A."/>
            <person name="Krutzmann J."/>
            <person name="Morin E."/>
            <person name="Arend M."/>
            <person name="Barry K.W."/>
            <person name="Binder M."/>
            <person name="Choi C."/>
            <person name="Clum A."/>
            <person name="Copeland A."/>
            <person name="Grisel N."/>
            <person name="Haridas S."/>
            <person name="Kipfer T."/>
            <person name="LaButti K."/>
            <person name="Lindquist E."/>
            <person name="Lipzen A."/>
            <person name="Maire R."/>
            <person name="Meier B."/>
            <person name="Mihaltcheva S."/>
            <person name="Molinier V."/>
            <person name="Murat C."/>
            <person name="Poggeler S."/>
            <person name="Quandt C.A."/>
            <person name="Sperisen C."/>
            <person name="Tritt A."/>
            <person name="Tisserant E."/>
            <person name="Crous P.W."/>
            <person name="Henrissat B."/>
            <person name="Nehls U."/>
            <person name="Egli S."/>
            <person name="Spatafora J.W."/>
            <person name="Grigoriev I.V."/>
            <person name="Martin F.M."/>
        </authorList>
    </citation>
    <scope>NUCLEOTIDE SEQUENCE [LARGE SCALE GENOMIC DNA]</scope>
    <source>
        <strain evidence="2 3">CBS 207.34</strain>
    </source>
</reference>
<dbReference type="GO" id="GO:0042254">
    <property type="term" value="P:ribosome biogenesis"/>
    <property type="evidence" value="ECO:0007669"/>
    <property type="project" value="TreeGrafter"/>
</dbReference>
<dbReference type="CDD" id="cd19481">
    <property type="entry name" value="RecA-like_protease"/>
    <property type="match status" value="1"/>
</dbReference>
<protein>
    <submittedName>
        <fullName evidence="2">P-loop containing nucleoside triphosphate hydrolase protein</fullName>
    </submittedName>
</protein>
<dbReference type="AlphaFoldDB" id="A0A8E2F738"/>
<dbReference type="PANTHER" id="PTHR23077">
    <property type="entry name" value="AAA-FAMILY ATPASE"/>
    <property type="match status" value="1"/>
</dbReference>
<feature type="non-terminal residue" evidence="2">
    <location>
        <position position="1"/>
    </location>
</feature>
<dbReference type="GO" id="GO:0005634">
    <property type="term" value="C:nucleus"/>
    <property type="evidence" value="ECO:0007669"/>
    <property type="project" value="TreeGrafter"/>
</dbReference>
<gene>
    <name evidence="2" type="ORF">AOQ84DRAFT_256486</name>
</gene>
<dbReference type="InterPro" id="IPR027417">
    <property type="entry name" value="P-loop_NTPase"/>
</dbReference>
<organism evidence="2 3">
    <name type="scientific">Glonium stellatum</name>
    <dbReference type="NCBI Taxonomy" id="574774"/>
    <lineage>
        <taxon>Eukaryota</taxon>
        <taxon>Fungi</taxon>
        <taxon>Dikarya</taxon>
        <taxon>Ascomycota</taxon>
        <taxon>Pezizomycotina</taxon>
        <taxon>Dothideomycetes</taxon>
        <taxon>Pleosporomycetidae</taxon>
        <taxon>Gloniales</taxon>
        <taxon>Gloniaceae</taxon>
        <taxon>Glonium</taxon>
    </lineage>
</organism>
<dbReference type="SUPFAM" id="SSF52540">
    <property type="entry name" value="P-loop containing nucleoside triphosphate hydrolases"/>
    <property type="match status" value="1"/>
</dbReference>
<evidence type="ECO:0000313" key="2">
    <source>
        <dbReference type="EMBL" id="OCL11787.1"/>
    </source>
</evidence>
<dbReference type="InterPro" id="IPR050168">
    <property type="entry name" value="AAA_ATPase_domain"/>
</dbReference>
<accession>A0A8E2F738</accession>
<dbReference type="GO" id="GO:0005524">
    <property type="term" value="F:ATP binding"/>
    <property type="evidence" value="ECO:0007669"/>
    <property type="project" value="InterPro"/>
</dbReference>
<dbReference type="OrthoDB" id="2115716at2759"/>
<dbReference type="GO" id="GO:0003723">
    <property type="term" value="F:RNA binding"/>
    <property type="evidence" value="ECO:0007669"/>
    <property type="project" value="TreeGrafter"/>
</dbReference>
<dbReference type="EMBL" id="KV748989">
    <property type="protein sequence ID" value="OCL11787.1"/>
    <property type="molecule type" value="Genomic_DNA"/>
</dbReference>
<dbReference type="Pfam" id="PF00004">
    <property type="entry name" value="AAA"/>
    <property type="match status" value="1"/>
</dbReference>
<keyword evidence="3" id="KW-1185">Reference proteome</keyword>
<dbReference type="Proteomes" id="UP000250140">
    <property type="component" value="Unassembled WGS sequence"/>
</dbReference>
<evidence type="ECO:0000259" key="1">
    <source>
        <dbReference type="Pfam" id="PF00004"/>
    </source>
</evidence>
<name>A0A8E2F738_9PEZI</name>
<evidence type="ECO:0000313" key="3">
    <source>
        <dbReference type="Proteomes" id="UP000250140"/>
    </source>
</evidence>
<feature type="non-terminal residue" evidence="2">
    <location>
        <position position="457"/>
    </location>
</feature>
<dbReference type="Gene3D" id="3.40.50.300">
    <property type="entry name" value="P-loop containing nucleotide triphosphate hydrolases"/>
    <property type="match status" value="1"/>
</dbReference>
<feature type="domain" description="ATPase AAA-type core" evidence="1">
    <location>
        <begin position="217"/>
        <end position="337"/>
    </location>
</feature>
<keyword evidence="2" id="KW-0378">Hydrolase</keyword>
<dbReference type="GO" id="GO:0016887">
    <property type="term" value="F:ATP hydrolysis activity"/>
    <property type="evidence" value="ECO:0007669"/>
    <property type="project" value="InterPro"/>
</dbReference>
<dbReference type="InterPro" id="IPR003959">
    <property type="entry name" value="ATPase_AAA_core"/>
</dbReference>
<dbReference type="FunFam" id="3.40.50.300:FF:002838">
    <property type="entry name" value="Uncharacterized ATPase YjoB"/>
    <property type="match status" value="1"/>
</dbReference>
<dbReference type="PANTHER" id="PTHR23077:SF132">
    <property type="entry name" value="ATP-DEPENDENT ZN PROTEASE"/>
    <property type="match status" value="1"/>
</dbReference>